<dbReference type="Pfam" id="PF13432">
    <property type="entry name" value="TPR_16"/>
    <property type="match status" value="2"/>
</dbReference>
<name>A0A5D4JJW3_9ACTN</name>
<organism evidence="1 2">
    <name type="scientific">Streptomyces parvus</name>
    <dbReference type="NCBI Taxonomy" id="66428"/>
    <lineage>
        <taxon>Bacteria</taxon>
        <taxon>Bacillati</taxon>
        <taxon>Actinomycetota</taxon>
        <taxon>Actinomycetes</taxon>
        <taxon>Kitasatosporales</taxon>
        <taxon>Streptomycetaceae</taxon>
        <taxon>Streptomyces</taxon>
    </lineage>
</organism>
<dbReference type="RefSeq" id="WP_148902307.1">
    <property type="nucleotide sequence ID" value="NZ_VSZQ01000046.1"/>
</dbReference>
<dbReference type="InterPro" id="IPR011717">
    <property type="entry name" value="TPR-4"/>
</dbReference>
<evidence type="ECO:0000313" key="2">
    <source>
        <dbReference type="Proteomes" id="UP000323242"/>
    </source>
</evidence>
<sequence>MNIDDLDWQIRTNGGVNPRLVKLLLERGELDVLIKAAGERAEWFCAEAAARELCKAGEFERALNVLKPFVEAGWRPARWEAADVLLHLGRVDEALDVARPDDVTQAPEHVCRNFAEVLVKAGKVDEAIEVLVPHLDRGWLLSALVELTTGQGRDKLVLELIAPRAEKVRTARAEGRWNCEPSNAQELQAQVLERSGRAEEAVRVLGGDIADDRYLTQNTLEAYAELLQRQGRMEELRELGTGKHSHTVLRYYARALEDRGRAEEAETVLRRFIATAEHPGRFHWPLIELLSRRGRLDEAVEVGRPTFNADDACLLESVLHLLHEAGRNDDAVTILDERDDEFVEEHPSWFRMNRLWLLGEAGRYEEALAYAATVPAGTYGLTATTAWILEQSGRVDEALALLRSDAEVSAWEVAEVLIRQGRAAEGISGMPSLAELHEADRRRKAAVRATA</sequence>
<dbReference type="AlphaFoldDB" id="A0A5D4JJW3"/>
<proteinExistence type="predicted"/>
<dbReference type="Gene3D" id="1.25.40.10">
    <property type="entry name" value="Tetratricopeptide repeat domain"/>
    <property type="match status" value="1"/>
</dbReference>
<dbReference type="Pfam" id="PF07721">
    <property type="entry name" value="TPR_4"/>
    <property type="match status" value="1"/>
</dbReference>
<reference evidence="1 2" key="1">
    <citation type="submission" date="2019-08" db="EMBL/GenBank/DDBJ databases">
        <title>Draft genome for granaticin producer strain Streptomyces parvus C05.</title>
        <authorList>
            <person name="Gonzalez-Pimentel J.L."/>
        </authorList>
    </citation>
    <scope>NUCLEOTIDE SEQUENCE [LARGE SCALE GENOMIC DNA]</scope>
    <source>
        <strain evidence="1 2">C05</strain>
    </source>
</reference>
<dbReference type="GO" id="GO:0042802">
    <property type="term" value="F:identical protein binding"/>
    <property type="evidence" value="ECO:0007669"/>
    <property type="project" value="InterPro"/>
</dbReference>
<evidence type="ECO:0000313" key="1">
    <source>
        <dbReference type="EMBL" id="TYR64490.1"/>
    </source>
</evidence>
<accession>A0A5D4JJW3</accession>
<dbReference type="EMBL" id="VSZQ01000046">
    <property type="protein sequence ID" value="TYR64490.1"/>
    <property type="molecule type" value="Genomic_DNA"/>
</dbReference>
<dbReference type="SUPFAM" id="SSF48452">
    <property type="entry name" value="TPR-like"/>
    <property type="match status" value="2"/>
</dbReference>
<dbReference type="Proteomes" id="UP000323242">
    <property type="component" value="Unassembled WGS sequence"/>
</dbReference>
<keyword evidence="2" id="KW-1185">Reference proteome</keyword>
<dbReference type="InterPro" id="IPR011990">
    <property type="entry name" value="TPR-like_helical_dom_sf"/>
</dbReference>
<comment type="caution">
    <text evidence="1">The sequence shown here is derived from an EMBL/GenBank/DDBJ whole genome shotgun (WGS) entry which is preliminary data.</text>
</comment>
<protein>
    <submittedName>
        <fullName evidence="1">Tetratricopeptide repeat protein</fullName>
    </submittedName>
</protein>
<gene>
    <name evidence="1" type="ORF">FY004_11190</name>
</gene>